<evidence type="ECO:0000313" key="3">
    <source>
        <dbReference type="EMBL" id="MBO3273123.1"/>
    </source>
</evidence>
<dbReference type="EMBL" id="JAGETX010000024">
    <property type="protein sequence ID" value="MBO3273123.1"/>
    <property type="molecule type" value="Genomic_DNA"/>
</dbReference>
<sequence length="441" mass="48168">MIAKTNLGADFEGAIAYGQGIRSGRTNKQASLVSVANIYSEDPKGIAGEMRDVASLSEKIQKPVWHTVLSWAPGEEVTLEQKRQAAALYCELIGATLDRHQVAVYEHKDKPHAHLHIYINRVPIDGGPALRSDQNYARNVKATQQIREKLGMAPLPERRQSLKDHSPEKEATRELVQAALATALRDKQVTTVEQLQQVLQQQSIQTQIRRDEQGILTGVSFRAGQTAVTGTQVGYKGQQLRDHFAQEPKPALRSQRSQKAEPGTGQARSNQPGQRKAAHPTSSDADRQAAREYVNGSLTTALQDKQLTTLDALTVRLREQGIVTAFKRDEKGILVGSAFRYGEVMVKGTEVGFKAKQLRDHFADEPQPAQRTPAARATEDAAGPGIATQGPARGSQPDSVVGELGELIGALGQGASNDGAGDEARDNENEIKQRRRRRPKL</sequence>
<feature type="region of interest" description="Disordered" evidence="1">
    <location>
        <begin position="244"/>
        <end position="288"/>
    </location>
</feature>
<feature type="domain" description="MobA/VirD2-like nuclease" evidence="2">
    <location>
        <begin position="26"/>
        <end position="151"/>
    </location>
</feature>
<dbReference type="InterPro" id="IPR005094">
    <property type="entry name" value="Endonuclease_MobA/VirD2"/>
</dbReference>
<feature type="compositionally biased region" description="Basic and acidic residues" evidence="1">
    <location>
        <begin position="422"/>
        <end position="432"/>
    </location>
</feature>
<organism evidence="3 4">
    <name type="scientific">Hymenobacter defluvii</name>
    <dbReference type="NCBI Taxonomy" id="2054411"/>
    <lineage>
        <taxon>Bacteria</taxon>
        <taxon>Pseudomonadati</taxon>
        <taxon>Bacteroidota</taxon>
        <taxon>Cytophagia</taxon>
        <taxon>Cytophagales</taxon>
        <taxon>Hymenobacteraceae</taxon>
        <taxon>Hymenobacter</taxon>
    </lineage>
</organism>
<name>A0ABS3THK6_9BACT</name>
<evidence type="ECO:0000313" key="4">
    <source>
        <dbReference type="Proteomes" id="UP000670527"/>
    </source>
</evidence>
<keyword evidence="4" id="KW-1185">Reference proteome</keyword>
<proteinExistence type="predicted"/>
<feature type="region of interest" description="Disordered" evidence="1">
    <location>
        <begin position="364"/>
        <end position="441"/>
    </location>
</feature>
<accession>A0ABS3THK6</accession>
<comment type="caution">
    <text evidence="3">The sequence shown here is derived from an EMBL/GenBank/DDBJ whole genome shotgun (WGS) entry which is preliminary data.</text>
</comment>
<dbReference type="Proteomes" id="UP000670527">
    <property type="component" value="Unassembled WGS sequence"/>
</dbReference>
<protein>
    <submittedName>
        <fullName evidence="3">Relaxase/mobilization nuclease domain-containing protein</fullName>
    </submittedName>
</protein>
<dbReference type="Pfam" id="PF03432">
    <property type="entry name" value="Relaxase"/>
    <property type="match status" value="1"/>
</dbReference>
<evidence type="ECO:0000256" key="1">
    <source>
        <dbReference type="SAM" id="MobiDB-lite"/>
    </source>
</evidence>
<feature type="compositionally biased region" description="Low complexity" evidence="1">
    <location>
        <begin position="365"/>
        <end position="376"/>
    </location>
</feature>
<reference evidence="3 4" key="1">
    <citation type="submission" date="2021-03" db="EMBL/GenBank/DDBJ databases">
        <authorList>
            <person name="Kim M.K."/>
        </authorList>
    </citation>
    <scope>NUCLEOTIDE SEQUENCE [LARGE SCALE GENOMIC DNA]</scope>
    <source>
        <strain evidence="3 4">BT507</strain>
    </source>
</reference>
<gene>
    <name evidence="3" type="ORF">J4D97_20905</name>
</gene>
<evidence type="ECO:0000259" key="2">
    <source>
        <dbReference type="Pfam" id="PF03432"/>
    </source>
</evidence>
<dbReference type="RefSeq" id="WP_208309270.1">
    <property type="nucleotide sequence ID" value="NZ_JAGETX010000024.1"/>
</dbReference>